<accession>A0A1G5XJJ1</accession>
<evidence type="ECO:0000259" key="1">
    <source>
        <dbReference type="Pfam" id="PF02579"/>
    </source>
</evidence>
<dbReference type="RefSeq" id="WP_149732777.1">
    <property type="nucleotide sequence ID" value="NZ_FMXB01000026.1"/>
</dbReference>
<dbReference type="SUPFAM" id="SSF53146">
    <property type="entry name" value="Nitrogenase accessory factor-like"/>
    <property type="match status" value="1"/>
</dbReference>
<reference evidence="2 3" key="1">
    <citation type="submission" date="2016-10" db="EMBL/GenBank/DDBJ databases">
        <authorList>
            <person name="Varghese N."/>
            <person name="Submissions S."/>
        </authorList>
    </citation>
    <scope>NUCLEOTIDE SEQUENCE [LARGE SCALE GENOMIC DNA]</scope>
    <source>
        <strain evidence="2 3">DSM 16643</strain>
    </source>
</reference>
<dbReference type="OrthoDB" id="85838at2157"/>
<dbReference type="AlphaFoldDB" id="A0A1G5XJJ1"/>
<gene>
    <name evidence="2" type="ORF">SAMN02910315_02300</name>
</gene>
<dbReference type="Pfam" id="PF02579">
    <property type="entry name" value="Nitro_FeMo-Co"/>
    <property type="match status" value="1"/>
</dbReference>
<protein>
    <submittedName>
        <fullName evidence="2">Predicted Fe-Mo cluster-binding protein, NifX family</fullName>
    </submittedName>
</protein>
<name>A0A1G5XJJ1_9EURY</name>
<keyword evidence="3" id="KW-1185">Reference proteome</keyword>
<sequence length="107" mass="12259">MKIAVVSSNGVDMDLHLGKGYSLYIYDYEDEDLTFTEHREVDIDLEQKHQGSKVIKACEDCDVIIAAEFGFKSKIKANELDIKLIADEGTVDEVLKRYIDHVEFMKK</sequence>
<dbReference type="PANTHER" id="PTHR33937">
    <property type="entry name" value="IRON-MOLYBDENUM PROTEIN-RELATED-RELATED"/>
    <property type="match status" value="1"/>
</dbReference>
<dbReference type="InterPro" id="IPR036105">
    <property type="entry name" value="DiNase_FeMo-co_biosyn_sf"/>
</dbReference>
<dbReference type="Proteomes" id="UP000323439">
    <property type="component" value="Unassembled WGS sequence"/>
</dbReference>
<dbReference type="InterPro" id="IPR003731">
    <property type="entry name" value="Di-Nase_FeMo-co_biosynth"/>
</dbReference>
<feature type="domain" description="Dinitrogenase iron-molybdenum cofactor biosynthesis" evidence="1">
    <location>
        <begin position="12"/>
        <end position="99"/>
    </location>
</feature>
<proteinExistence type="predicted"/>
<organism evidence="2 3">
    <name type="scientific">Methanobrevibacter millerae</name>
    <dbReference type="NCBI Taxonomy" id="230361"/>
    <lineage>
        <taxon>Archaea</taxon>
        <taxon>Methanobacteriati</taxon>
        <taxon>Methanobacteriota</taxon>
        <taxon>Methanomada group</taxon>
        <taxon>Methanobacteria</taxon>
        <taxon>Methanobacteriales</taxon>
        <taxon>Methanobacteriaceae</taxon>
        <taxon>Methanobrevibacter</taxon>
    </lineage>
</organism>
<dbReference type="EMBL" id="FMXB01000026">
    <property type="protein sequence ID" value="SDA70350.1"/>
    <property type="molecule type" value="Genomic_DNA"/>
</dbReference>
<dbReference type="Gene3D" id="3.30.420.130">
    <property type="entry name" value="Dinitrogenase iron-molybdenum cofactor biosynthesis domain"/>
    <property type="match status" value="1"/>
</dbReference>
<dbReference type="CDD" id="cd00562">
    <property type="entry name" value="NifX_NifB"/>
    <property type="match status" value="1"/>
</dbReference>
<dbReference type="PANTHER" id="PTHR33937:SF2">
    <property type="entry name" value="DINITROGENASE IRON-MOLYBDENUM COFACTOR BIOSYNTHESIS DOMAIN-CONTAINING PROTEIN"/>
    <property type="match status" value="1"/>
</dbReference>
<evidence type="ECO:0000313" key="3">
    <source>
        <dbReference type="Proteomes" id="UP000323439"/>
    </source>
</evidence>
<evidence type="ECO:0000313" key="2">
    <source>
        <dbReference type="EMBL" id="SDA70350.1"/>
    </source>
</evidence>
<dbReference type="InterPro" id="IPR051840">
    <property type="entry name" value="NifX/NifY_domain"/>
</dbReference>